<organism evidence="1 2">
    <name type="scientific">Cymbomonas tetramitiformis</name>
    <dbReference type="NCBI Taxonomy" id="36881"/>
    <lineage>
        <taxon>Eukaryota</taxon>
        <taxon>Viridiplantae</taxon>
        <taxon>Chlorophyta</taxon>
        <taxon>Pyramimonadophyceae</taxon>
        <taxon>Pyramimonadales</taxon>
        <taxon>Pyramimonadaceae</taxon>
        <taxon>Cymbomonas</taxon>
    </lineage>
</organism>
<sequence length="400" mass="45940">MFDDVELKDGLDRWITSESSIAYDIRMQRVIDARPHVCYGIAKPDDSEYNDVLMRRFGRVKDAESDVNIDKLESDIEHLQLLITTTCTTGADFLGVSHVYFVGTPVNKTEFRQNMYRAIRMCSHPLPNMQAGVKICTIGFNQTHEVCQNTIDRSDLVHRKFMANCIDAELDEHTGKVTSLYTVNAQTMPSVGEPLSTYEEYDKTFCSDVAELQDNRILKIRGDPYRYAPQFVVDDEETLSNFLRYTILPSPSVIRFVKDYKQASDVKKKMAVVLRYYYREHPSPDATHDADGTQDAANFMAQVAVIVRSDIERDGIERGDIERSSNSMRLLFSWYKKQFESDIKKWTNLEREEYQSRMSVIFQEGPLFFVSDIGDPKEMEAISEIVRSVLLEAAVVKISL</sequence>
<reference evidence="1 2" key="1">
    <citation type="journal article" date="2015" name="Genome Biol. Evol.">
        <title>Comparative Genomics of a Bacterivorous Green Alga Reveals Evolutionary Causalities and Consequences of Phago-Mixotrophic Mode of Nutrition.</title>
        <authorList>
            <person name="Burns J.A."/>
            <person name="Paasch A."/>
            <person name="Narechania A."/>
            <person name="Kim E."/>
        </authorList>
    </citation>
    <scope>NUCLEOTIDE SEQUENCE [LARGE SCALE GENOMIC DNA]</scope>
    <source>
        <strain evidence="1 2">PLY_AMNH</strain>
    </source>
</reference>
<dbReference type="EMBL" id="LGRX02012865">
    <property type="protein sequence ID" value="KAK3266729.1"/>
    <property type="molecule type" value="Genomic_DNA"/>
</dbReference>
<evidence type="ECO:0000313" key="1">
    <source>
        <dbReference type="EMBL" id="KAK3266729.1"/>
    </source>
</evidence>
<dbReference type="AlphaFoldDB" id="A0AAE0FVE9"/>
<dbReference type="Proteomes" id="UP001190700">
    <property type="component" value="Unassembled WGS sequence"/>
</dbReference>
<gene>
    <name evidence="1" type="ORF">CYMTET_24674</name>
</gene>
<comment type="caution">
    <text evidence="1">The sequence shown here is derived from an EMBL/GenBank/DDBJ whole genome shotgun (WGS) entry which is preliminary data.</text>
</comment>
<keyword evidence="2" id="KW-1185">Reference proteome</keyword>
<name>A0AAE0FVE9_9CHLO</name>
<proteinExistence type="predicted"/>
<protein>
    <submittedName>
        <fullName evidence="1">Uncharacterized protein</fullName>
    </submittedName>
</protein>
<accession>A0AAE0FVE9</accession>
<evidence type="ECO:0000313" key="2">
    <source>
        <dbReference type="Proteomes" id="UP001190700"/>
    </source>
</evidence>